<sequence>MKKLNLILSLLFLLTGCSSDDNGDGNNERNGTLIFGWFADVNCSGDCSTIYKIDTEALYKDIDFVYPENTFFKGNFQLMNNANYQDFETLKTELPTEIFNEPNGYLDCSDCTNENGGFYIEYQDDTGFHKSWRFKNAVYPDYIENYRNLLLDKLTELNSL</sequence>
<keyword evidence="1" id="KW-0732">Signal</keyword>
<accession>A0ABW5N5K8</accession>
<feature type="chain" id="PRO_5045183220" description="Lipoprotein" evidence="1">
    <location>
        <begin position="24"/>
        <end position="160"/>
    </location>
</feature>
<evidence type="ECO:0000313" key="2">
    <source>
        <dbReference type="EMBL" id="MFD2590194.1"/>
    </source>
</evidence>
<evidence type="ECO:0008006" key="4">
    <source>
        <dbReference type="Google" id="ProtNLM"/>
    </source>
</evidence>
<reference evidence="3" key="1">
    <citation type="journal article" date="2019" name="Int. J. Syst. Evol. Microbiol.">
        <title>The Global Catalogue of Microorganisms (GCM) 10K type strain sequencing project: providing services to taxonomists for standard genome sequencing and annotation.</title>
        <authorList>
            <consortium name="The Broad Institute Genomics Platform"/>
            <consortium name="The Broad Institute Genome Sequencing Center for Infectious Disease"/>
            <person name="Wu L."/>
            <person name="Ma J."/>
        </authorList>
    </citation>
    <scope>NUCLEOTIDE SEQUENCE [LARGE SCALE GENOMIC DNA]</scope>
    <source>
        <strain evidence="3">KCTC 42423</strain>
    </source>
</reference>
<dbReference type="EMBL" id="JBHULX010000003">
    <property type="protein sequence ID" value="MFD2590194.1"/>
    <property type="molecule type" value="Genomic_DNA"/>
</dbReference>
<dbReference type="RefSeq" id="WP_378255649.1">
    <property type="nucleotide sequence ID" value="NZ_JBHSJV010000001.1"/>
</dbReference>
<gene>
    <name evidence="2" type="ORF">ACFSTE_05080</name>
</gene>
<name>A0ABW5N5K8_9FLAO</name>
<dbReference type="PROSITE" id="PS51257">
    <property type="entry name" value="PROKAR_LIPOPROTEIN"/>
    <property type="match status" value="1"/>
</dbReference>
<protein>
    <recommendedName>
        <fullName evidence="4">Lipoprotein</fullName>
    </recommendedName>
</protein>
<evidence type="ECO:0000256" key="1">
    <source>
        <dbReference type="SAM" id="SignalP"/>
    </source>
</evidence>
<feature type="signal peptide" evidence="1">
    <location>
        <begin position="1"/>
        <end position="23"/>
    </location>
</feature>
<evidence type="ECO:0000313" key="3">
    <source>
        <dbReference type="Proteomes" id="UP001597459"/>
    </source>
</evidence>
<comment type="caution">
    <text evidence="2">The sequence shown here is derived from an EMBL/GenBank/DDBJ whole genome shotgun (WGS) entry which is preliminary data.</text>
</comment>
<organism evidence="2 3">
    <name type="scientific">Aquimarina hainanensis</name>
    <dbReference type="NCBI Taxonomy" id="1578017"/>
    <lineage>
        <taxon>Bacteria</taxon>
        <taxon>Pseudomonadati</taxon>
        <taxon>Bacteroidota</taxon>
        <taxon>Flavobacteriia</taxon>
        <taxon>Flavobacteriales</taxon>
        <taxon>Flavobacteriaceae</taxon>
        <taxon>Aquimarina</taxon>
    </lineage>
</organism>
<keyword evidence="3" id="KW-1185">Reference proteome</keyword>
<dbReference type="Proteomes" id="UP001597459">
    <property type="component" value="Unassembled WGS sequence"/>
</dbReference>
<proteinExistence type="predicted"/>